<feature type="compositionally biased region" description="Low complexity" evidence="1">
    <location>
        <begin position="262"/>
        <end position="278"/>
    </location>
</feature>
<feature type="region of interest" description="Disordered" evidence="1">
    <location>
        <begin position="1"/>
        <end position="22"/>
    </location>
</feature>
<dbReference type="AlphaFoldDB" id="A0A8A1MM21"/>
<feature type="region of interest" description="Disordered" evidence="1">
    <location>
        <begin position="56"/>
        <end position="105"/>
    </location>
</feature>
<dbReference type="VEuPathDB" id="FungiDB:I7I51_05968"/>
<evidence type="ECO:0000313" key="3">
    <source>
        <dbReference type="EMBL" id="QSS65127.1"/>
    </source>
</evidence>
<proteinExistence type="predicted"/>
<keyword evidence="2" id="KW-0812">Transmembrane</keyword>
<organism evidence="3 4">
    <name type="scientific">Ajellomyces capsulatus</name>
    <name type="common">Darling's disease fungus</name>
    <name type="synonym">Histoplasma capsulatum</name>
    <dbReference type="NCBI Taxonomy" id="5037"/>
    <lineage>
        <taxon>Eukaryota</taxon>
        <taxon>Fungi</taxon>
        <taxon>Dikarya</taxon>
        <taxon>Ascomycota</taxon>
        <taxon>Pezizomycotina</taxon>
        <taxon>Eurotiomycetes</taxon>
        <taxon>Eurotiomycetidae</taxon>
        <taxon>Onygenales</taxon>
        <taxon>Ajellomycetaceae</taxon>
        <taxon>Histoplasma</taxon>
    </lineage>
</organism>
<protein>
    <recommendedName>
        <fullName evidence="5">Peroxin 22-like protein</fullName>
    </recommendedName>
</protein>
<evidence type="ECO:0000256" key="2">
    <source>
        <dbReference type="SAM" id="Phobius"/>
    </source>
</evidence>
<keyword evidence="2" id="KW-1133">Transmembrane helix</keyword>
<reference evidence="3" key="1">
    <citation type="submission" date="2021-01" db="EMBL/GenBank/DDBJ databases">
        <title>Chromosome-level genome assembly of a human fungal pathogen reveals clustering of transcriptionally co-regulated genes.</title>
        <authorList>
            <person name="Voorhies M."/>
            <person name="Cohen S."/>
            <person name="Shea T.P."/>
            <person name="Petrus S."/>
            <person name="Munoz J.F."/>
            <person name="Poplawski S."/>
            <person name="Goldman W.E."/>
            <person name="Michael T."/>
            <person name="Cuomo C.A."/>
            <person name="Sil A."/>
            <person name="Beyhan S."/>
        </authorList>
    </citation>
    <scope>NUCLEOTIDE SEQUENCE</scope>
    <source>
        <strain evidence="3">WU24</strain>
    </source>
</reference>
<dbReference type="EMBL" id="CP069115">
    <property type="protein sequence ID" value="QSS65127.1"/>
    <property type="molecule type" value="Genomic_DNA"/>
</dbReference>
<evidence type="ECO:0008006" key="5">
    <source>
        <dbReference type="Google" id="ProtNLM"/>
    </source>
</evidence>
<feature type="region of interest" description="Disordered" evidence="1">
    <location>
        <begin position="260"/>
        <end position="295"/>
    </location>
</feature>
<evidence type="ECO:0000313" key="4">
    <source>
        <dbReference type="Proteomes" id="UP000663671"/>
    </source>
</evidence>
<name>A0A8A1MM21_AJECA</name>
<evidence type="ECO:0000256" key="1">
    <source>
        <dbReference type="SAM" id="MobiDB-lite"/>
    </source>
</evidence>
<sequence length="442" mass="47364">MSNQPFSDSRRRHSGPGGFSSTGRRTALGYWLPLALTVGVAAVSLATWVWSERRDGEDDDDYYEDKEHHKRRDENVPGGFQPGAESSQPESGYAKATGAHDGAHPEDASVISRVQGALRRTPSPQQLFDGASRRVAAGVAAAGAVVGGALTAIREEGPNDFEDHSRWTEEANSRSVLATAGPRAMTGALPPPSVAPTAHAPKTKSRKTVAIVVSSVGFVEDQDDSEGQIPEHSILSHLPEYVEPDTARVFVLIYAPGLQAHSSNSPSSSRPTPSLSSSYANISPEEGTVENTQDVSSLDIIEPRPAGDDFGSASPLFKALYNQAQSLVDKETMILPFSTPTGHVHMLRHLSPEIVYIQESMTGNDGESVNQITAWVRQVVVVVGAEGGRGGLVDSDDESAIGADKSEKWWQKEGVTGLGKRLDVVDGLRTGEDWRRRVCGHD</sequence>
<keyword evidence="2" id="KW-0472">Membrane</keyword>
<accession>A0A8A1MM21</accession>
<feature type="transmembrane region" description="Helical" evidence="2">
    <location>
        <begin position="28"/>
        <end position="50"/>
    </location>
</feature>
<gene>
    <name evidence="3" type="ORF">I7I51_05968</name>
</gene>
<dbReference type="OrthoDB" id="5327700at2759"/>
<dbReference type="Proteomes" id="UP000663671">
    <property type="component" value="Chromosome 3"/>
</dbReference>